<dbReference type="PANTHER" id="PTHR37311:SF1">
    <property type="entry name" value="2-PHOSPHOSULFOLACTATE PHOSPHATASE-RELATED"/>
    <property type="match status" value="1"/>
</dbReference>
<dbReference type="RefSeq" id="WP_377278970.1">
    <property type="nucleotide sequence ID" value="NZ_JBHSGL010000005.1"/>
</dbReference>
<keyword evidence="9" id="KW-1185">Reference proteome</keyword>
<evidence type="ECO:0000256" key="2">
    <source>
        <dbReference type="ARBA" id="ARBA00009997"/>
    </source>
</evidence>
<dbReference type="Gene3D" id="3.90.1560.10">
    <property type="entry name" value="ComB-like"/>
    <property type="match status" value="1"/>
</dbReference>
<comment type="caution">
    <text evidence="8">The sequence shown here is derived from an EMBL/GenBank/DDBJ whole genome shotgun (WGS) entry which is preliminary data.</text>
</comment>
<dbReference type="PANTHER" id="PTHR37311">
    <property type="entry name" value="2-PHOSPHOSULFOLACTATE PHOSPHATASE-RELATED"/>
    <property type="match status" value="1"/>
</dbReference>
<dbReference type="EMBL" id="JBHSGL010000005">
    <property type="protein sequence ID" value="MFC4713265.1"/>
    <property type="molecule type" value="Genomic_DNA"/>
</dbReference>
<evidence type="ECO:0000313" key="8">
    <source>
        <dbReference type="EMBL" id="MFC4713265.1"/>
    </source>
</evidence>
<gene>
    <name evidence="8" type="ORF">ACFO5U_10350</name>
</gene>
<organism evidence="8 9">
    <name type="scientific">Planococcus dechangensis</name>
    <dbReference type="NCBI Taxonomy" id="1176255"/>
    <lineage>
        <taxon>Bacteria</taxon>
        <taxon>Bacillati</taxon>
        <taxon>Bacillota</taxon>
        <taxon>Bacilli</taxon>
        <taxon>Bacillales</taxon>
        <taxon>Caryophanaceae</taxon>
        <taxon>Planococcus</taxon>
    </lineage>
</organism>
<proteinExistence type="inferred from homology"/>
<name>A0ABV9MDP7_9BACL</name>
<keyword evidence="6" id="KW-0460">Magnesium</keyword>
<comment type="cofactor">
    <cofactor evidence="1">
        <name>Mg(2+)</name>
        <dbReference type="ChEBI" id="CHEBI:18420"/>
    </cofactor>
</comment>
<evidence type="ECO:0000256" key="1">
    <source>
        <dbReference type="ARBA" id="ARBA00001946"/>
    </source>
</evidence>
<evidence type="ECO:0000256" key="7">
    <source>
        <dbReference type="ARBA" id="ARBA00033711"/>
    </source>
</evidence>
<dbReference type="InterPro" id="IPR005238">
    <property type="entry name" value="ComB-like"/>
</dbReference>
<comment type="similarity">
    <text evidence="2">Belongs to the ComB family.</text>
</comment>
<keyword evidence="5" id="KW-0378">Hydrolase</keyword>
<evidence type="ECO:0000313" key="9">
    <source>
        <dbReference type="Proteomes" id="UP001595932"/>
    </source>
</evidence>
<reference evidence="9" key="1">
    <citation type="journal article" date="2019" name="Int. J. Syst. Evol. Microbiol.">
        <title>The Global Catalogue of Microorganisms (GCM) 10K type strain sequencing project: providing services to taxonomists for standard genome sequencing and annotation.</title>
        <authorList>
            <consortium name="The Broad Institute Genomics Platform"/>
            <consortium name="The Broad Institute Genome Sequencing Center for Infectious Disease"/>
            <person name="Wu L."/>
            <person name="Ma J."/>
        </authorList>
    </citation>
    <scope>NUCLEOTIDE SEQUENCE [LARGE SCALE GENOMIC DNA]</scope>
    <source>
        <strain evidence="9">CGMCC 1.12151</strain>
    </source>
</reference>
<accession>A0ABV9MDP7</accession>
<comment type="catalytic activity">
    <reaction evidence="7">
        <text>(2R)-O-phospho-3-sulfolactate + H2O = (2R)-3-sulfolactate + phosphate</text>
        <dbReference type="Rhea" id="RHEA:23416"/>
        <dbReference type="ChEBI" id="CHEBI:15377"/>
        <dbReference type="ChEBI" id="CHEBI:15597"/>
        <dbReference type="ChEBI" id="CHEBI:43474"/>
        <dbReference type="ChEBI" id="CHEBI:58738"/>
        <dbReference type="EC" id="3.1.3.71"/>
    </reaction>
</comment>
<evidence type="ECO:0000256" key="4">
    <source>
        <dbReference type="ARBA" id="ARBA00021948"/>
    </source>
</evidence>
<sequence>MRKIHVITQKEAVREERLSGCTAAVIDVFLATSTIIFLLERNYEPVHAVLGSKQALELSQLQQSEHLLLGESKGEGLDGFAYPDPAGLQHSQKRQAAIICSTNGTIAIEKAKSSKKLYISSLVNGHCVAERIHQEQGGSSIVLICSGNDDRFSMEDFIGAGQLVMHLTKSGDYELSDAAKLAQKAYESSLAQGFKELLDSETAHLLQRFNFPAAAQFVINQHEQLDIVPVYENGMIVKEPGQVKTMTD</sequence>
<dbReference type="SUPFAM" id="SSF142823">
    <property type="entry name" value="ComB-like"/>
    <property type="match status" value="1"/>
</dbReference>
<evidence type="ECO:0000256" key="5">
    <source>
        <dbReference type="ARBA" id="ARBA00022801"/>
    </source>
</evidence>
<protein>
    <recommendedName>
        <fullName evidence="4">Probable 2-phosphosulfolactate phosphatase</fullName>
        <ecNumber evidence="3">3.1.3.71</ecNumber>
    </recommendedName>
</protein>
<dbReference type="EC" id="3.1.3.71" evidence="3"/>
<dbReference type="InterPro" id="IPR036702">
    <property type="entry name" value="ComB-like_sf"/>
</dbReference>
<dbReference type="Pfam" id="PF04029">
    <property type="entry name" value="2-ph_phosp"/>
    <property type="match status" value="1"/>
</dbReference>
<dbReference type="Proteomes" id="UP001595932">
    <property type="component" value="Unassembled WGS sequence"/>
</dbReference>
<evidence type="ECO:0000256" key="6">
    <source>
        <dbReference type="ARBA" id="ARBA00022842"/>
    </source>
</evidence>
<evidence type="ECO:0000256" key="3">
    <source>
        <dbReference type="ARBA" id="ARBA00012953"/>
    </source>
</evidence>